<feature type="domain" description="Nuclear receptor" evidence="11">
    <location>
        <begin position="120"/>
        <end position="195"/>
    </location>
</feature>
<keyword evidence="7 9" id="KW-0675">Receptor</keyword>
<dbReference type="PROSITE" id="PS00031">
    <property type="entry name" value="NUCLEAR_REC_DBD_1"/>
    <property type="match status" value="1"/>
</dbReference>
<dbReference type="PANTHER" id="PTHR24082:SF507">
    <property type="entry name" value="BILE ACID RECEPTOR-RELATED"/>
    <property type="match status" value="1"/>
</dbReference>
<keyword evidence="2 9" id="KW-0863">Zinc-finger</keyword>
<feature type="chain" id="PRO_5006143090" evidence="10">
    <location>
        <begin position="31"/>
        <end position="568"/>
    </location>
</feature>
<dbReference type="GO" id="GO:0004879">
    <property type="term" value="F:nuclear receptor activity"/>
    <property type="evidence" value="ECO:0007669"/>
    <property type="project" value="TreeGrafter"/>
</dbReference>
<dbReference type="Pfam" id="PF00104">
    <property type="entry name" value="Hormone_recep"/>
    <property type="match status" value="1"/>
</dbReference>
<dbReference type="Gene3D" id="1.10.565.10">
    <property type="entry name" value="Retinoid X Receptor"/>
    <property type="match status" value="2"/>
</dbReference>
<dbReference type="Gene3D" id="3.30.50.10">
    <property type="entry name" value="Erythroid Transcription Factor GATA-1, subunit A"/>
    <property type="match status" value="1"/>
</dbReference>
<dbReference type="GO" id="GO:0090575">
    <property type="term" value="C:RNA polymerase II transcription regulator complex"/>
    <property type="evidence" value="ECO:0007669"/>
    <property type="project" value="TreeGrafter"/>
</dbReference>
<dbReference type="SMART" id="SM00430">
    <property type="entry name" value="HOLI"/>
    <property type="match status" value="1"/>
</dbReference>
<evidence type="ECO:0000259" key="12">
    <source>
        <dbReference type="PROSITE" id="PS51843"/>
    </source>
</evidence>
<dbReference type="InterPro" id="IPR035500">
    <property type="entry name" value="NHR-like_dom_sf"/>
</dbReference>
<dbReference type="InterPro" id="IPR001723">
    <property type="entry name" value="Nuclear_hrmn_rcpt"/>
</dbReference>
<name>A0A0P7TWN8_SCLFO</name>
<dbReference type="EMBL" id="JARO02014346">
    <property type="protein sequence ID" value="KPP58240.1"/>
    <property type="molecule type" value="Genomic_DNA"/>
</dbReference>
<dbReference type="InterPro" id="IPR000536">
    <property type="entry name" value="Nucl_hrmn_rcpt_lig-bd"/>
</dbReference>
<dbReference type="PROSITE" id="PS51843">
    <property type="entry name" value="NR_LBD"/>
    <property type="match status" value="1"/>
</dbReference>
<dbReference type="GO" id="GO:0050728">
    <property type="term" value="P:negative regulation of inflammatory response"/>
    <property type="evidence" value="ECO:0007669"/>
    <property type="project" value="TreeGrafter"/>
</dbReference>
<evidence type="ECO:0000313" key="14">
    <source>
        <dbReference type="Proteomes" id="UP000034805"/>
    </source>
</evidence>
<dbReference type="PRINTS" id="PR00047">
    <property type="entry name" value="STROIDFINGER"/>
</dbReference>
<evidence type="ECO:0000256" key="4">
    <source>
        <dbReference type="ARBA" id="ARBA00023015"/>
    </source>
</evidence>
<dbReference type="SMART" id="SM00399">
    <property type="entry name" value="ZnF_C4"/>
    <property type="match status" value="1"/>
</dbReference>
<reference evidence="13 14" key="1">
    <citation type="submission" date="2015-08" db="EMBL/GenBank/DDBJ databases">
        <title>The genome of the Asian arowana (Scleropages formosus).</title>
        <authorList>
            <person name="Tan M.H."/>
            <person name="Gan H.M."/>
            <person name="Croft L.J."/>
            <person name="Austin C.M."/>
        </authorList>
    </citation>
    <scope>NUCLEOTIDE SEQUENCE [LARGE SCALE GENOMIC DNA]</scope>
    <source>
        <strain evidence="13">Aro1</strain>
    </source>
</reference>
<comment type="caution">
    <text evidence="13">The sequence shown here is derived from an EMBL/GenBank/DDBJ whole genome shotgun (WGS) entry which is preliminary data.</text>
</comment>
<dbReference type="GO" id="GO:0030154">
    <property type="term" value="P:cell differentiation"/>
    <property type="evidence" value="ECO:0007669"/>
    <property type="project" value="TreeGrafter"/>
</dbReference>
<dbReference type="GO" id="GO:0045944">
    <property type="term" value="P:positive regulation of transcription by RNA polymerase II"/>
    <property type="evidence" value="ECO:0007669"/>
    <property type="project" value="TreeGrafter"/>
</dbReference>
<comment type="subcellular location">
    <subcellularLocation>
        <location evidence="9">Nucleus</location>
    </subcellularLocation>
</comment>
<protein>
    <submittedName>
        <fullName evidence="13">Bile acid receptor-like</fullName>
    </submittedName>
</protein>
<evidence type="ECO:0000313" key="13">
    <source>
        <dbReference type="EMBL" id="KPP58240.1"/>
    </source>
</evidence>
<dbReference type="GO" id="GO:0000122">
    <property type="term" value="P:negative regulation of transcription by RNA polymerase II"/>
    <property type="evidence" value="ECO:0007669"/>
    <property type="project" value="TreeGrafter"/>
</dbReference>
<dbReference type="InterPro" id="IPR050234">
    <property type="entry name" value="Nuclear_hormone_rcpt_NR1"/>
</dbReference>
<evidence type="ECO:0000256" key="9">
    <source>
        <dbReference type="RuleBase" id="RU004334"/>
    </source>
</evidence>
<dbReference type="STRING" id="113540.ENSSFOP00015012103"/>
<dbReference type="PANTHER" id="PTHR24082">
    <property type="entry name" value="NUCLEAR HORMONE RECEPTOR"/>
    <property type="match status" value="1"/>
</dbReference>
<proteinExistence type="inferred from homology"/>
<feature type="domain" description="NR LBD" evidence="12">
    <location>
        <begin position="266"/>
        <end position="568"/>
    </location>
</feature>
<dbReference type="Pfam" id="PF00105">
    <property type="entry name" value="zf-C4"/>
    <property type="match status" value="1"/>
</dbReference>
<evidence type="ECO:0000256" key="2">
    <source>
        <dbReference type="ARBA" id="ARBA00022771"/>
    </source>
</evidence>
<keyword evidence="1 9" id="KW-0479">Metal-binding</keyword>
<keyword evidence="5 9" id="KW-0238">DNA-binding</keyword>
<evidence type="ECO:0000256" key="3">
    <source>
        <dbReference type="ARBA" id="ARBA00022833"/>
    </source>
</evidence>
<keyword evidence="6 9" id="KW-0804">Transcription</keyword>
<dbReference type="GO" id="GO:0008270">
    <property type="term" value="F:zinc ion binding"/>
    <property type="evidence" value="ECO:0007669"/>
    <property type="project" value="UniProtKB-KW"/>
</dbReference>
<sequence>MYCIPDQIPLPWHFCYLSCFLCALPPDVLSDPQGYPLQDVELQALPYGQQQYSPISMPFCPQGAPSSQPCYPPYSYVSPCPEPLPEAIAEAPAERQGGLAGLPPLKRTRPGPGGRVRGPGELCVVCGDKASGYHYNALTCEGCKGFFRRSVTKKAVYRCKSGGGCEMDMYMRRKCQDCRLRKCRAVGMLAECERFELLSHTQTACTLLTFGLLTEVQCQSKRLRKSGKQHSKSSCKREEEEDGAEGRAVTSTCKVLGQVSISLSREEQVLLDSIVDAHRRYRAQDSAHAWVLESPRMDDGGSRLGDVSSAHCQRLLQFSSSLPGFELLDCADQIALLTSSSVEVMFLLSAQLFAQGFPVATGGATGGVKHSMSLPLSALYPLGADLSSHYWLKNPHSKQTLAPDSLCSSEHRALTKCLFIPFGKTQNVQTLLSSTSLLHFCLSYFEQLRGHLSTCGALGVTEELLGPVINFFHSMVALAVTEAEYALLTATAVLCSEQTALQAPMQVEVLQEHILELLSRVCSLPRMPAGAPDPQRFARLLGRLTELRTLRHNHLALLRHQPWGTHSH</sequence>
<evidence type="ECO:0000256" key="7">
    <source>
        <dbReference type="ARBA" id="ARBA00023170"/>
    </source>
</evidence>
<evidence type="ECO:0000259" key="11">
    <source>
        <dbReference type="PROSITE" id="PS51030"/>
    </source>
</evidence>
<comment type="similarity">
    <text evidence="9">Belongs to the nuclear hormone receptor family.</text>
</comment>
<dbReference type="PRINTS" id="PR00398">
    <property type="entry name" value="STRDHORMONER"/>
</dbReference>
<evidence type="ECO:0000256" key="10">
    <source>
        <dbReference type="SAM" id="SignalP"/>
    </source>
</evidence>
<dbReference type="InterPro" id="IPR001628">
    <property type="entry name" value="Znf_hrmn_rcpt"/>
</dbReference>
<organism evidence="13 14">
    <name type="scientific">Scleropages formosus</name>
    <name type="common">Asian bonytongue</name>
    <name type="synonym">Osteoglossum formosum</name>
    <dbReference type="NCBI Taxonomy" id="113540"/>
    <lineage>
        <taxon>Eukaryota</taxon>
        <taxon>Metazoa</taxon>
        <taxon>Chordata</taxon>
        <taxon>Craniata</taxon>
        <taxon>Vertebrata</taxon>
        <taxon>Euteleostomi</taxon>
        <taxon>Actinopterygii</taxon>
        <taxon>Neopterygii</taxon>
        <taxon>Teleostei</taxon>
        <taxon>Osteoglossocephala</taxon>
        <taxon>Osteoglossomorpha</taxon>
        <taxon>Osteoglossiformes</taxon>
        <taxon>Osteoglossidae</taxon>
        <taxon>Scleropages</taxon>
    </lineage>
</organism>
<keyword evidence="10" id="KW-0732">Signal</keyword>
<dbReference type="PROSITE" id="PS51030">
    <property type="entry name" value="NUCLEAR_REC_DBD_2"/>
    <property type="match status" value="1"/>
</dbReference>
<gene>
    <name evidence="13" type="ORF">Z043_123952</name>
</gene>
<evidence type="ECO:0000256" key="8">
    <source>
        <dbReference type="ARBA" id="ARBA00023242"/>
    </source>
</evidence>
<dbReference type="SUPFAM" id="SSF57716">
    <property type="entry name" value="Glucocorticoid receptor-like (DNA-binding domain)"/>
    <property type="match status" value="1"/>
</dbReference>
<accession>A0A0P7TWN8</accession>
<evidence type="ECO:0000256" key="5">
    <source>
        <dbReference type="ARBA" id="ARBA00023125"/>
    </source>
</evidence>
<dbReference type="InterPro" id="IPR013088">
    <property type="entry name" value="Znf_NHR/GATA"/>
</dbReference>
<keyword evidence="4 9" id="KW-0805">Transcription regulation</keyword>
<evidence type="ECO:0000256" key="1">
    <source>
        <dbReference type="ARBA" id="ARBA00022723"/>
    </source>
</evidence>
<feature type="signal peptide" evidence="10">
    <location>
        <begin position="1"/>
        <end position="30"/>
    </location>
</feature>
<keyword evidence="3 9" id="KW-0862">Zinc</keyword>
<dbReference type="Proteomes" id="UP000034805">
    <property type="component" value="Unassembled WGS sequence"/>
</dbReference>
<dbReference type="GO" id="GO:0000978">
    <property type="term" value="F:RNA polymerase II cis-regulatory region sequence-specific DNA binding"/>
    <property type="evidence" value="ECO:0007669"/>
    <property type="project" value="TreeGrafter"/>
</dbReference>
<keyword evidence="8 9" id="KW-0539">Nucleus</keyword>
<dbReference type="AlphaFoldDB" id="A0A0P7TWN8"/>
<dbReference type="SUPFAM" id="SSF48508">
    <property type="entry name" value="Nuclear receptor ligand-binding domain"/>
    <property type="match status" value="1"/>
</dbReference>
<evidence type="ECO:0000256" key="6">
    <source>
        <dbReference type="ARBA" id="ARBA00023163"/>
    </source>
</evidence>